<dbReference type="GO" id="GO:0005524">
    <property type="term" value="F:ATP binding"/>
    <property type="evidence" value="ECO:0007669"/>
    <property type="project" value="UniProtKB-KW"/>
</dbReference>
<keyword evidence="3" id="KW-0067">ATP-binding</keyword>
<evidence type="ECO:0000256" key="1">
    <source>
        <dbReference type="ARBA" id="ARBA00006512"/>
    </source>
</evidence>
<protein>
    <submittedName>
        <fullName evidence="6">Type IV secretion system, conjugal transfer ATPase, VirB4 family</fullName>
    </submittedName>
</protein>
<feature type="domain" description="Type IV secretion system coupling protein TraD DNA-binding" evidence="5">
    <location>
        <begin position="649"/>
        <end position="777"/>
    </location>
</feature>
<dbReference type="EMBL" id="CP018791">
    <property type="protein sequence ID" value="ARR02078.1"/>
    <property type="molecule type" value="Genomic_DNA"/>
</dbReference>
<dbReference type="InterPro" id="IPR051162">
    <property type="entry name" value="T4SS_component"/>
</dbReference>
<dbReference type="AlphaFoldDB" id="A0A1X9T0P1"/>
<accession>A0A1X9T0P1</accession>
<dbReference type="InterPro" id="IPR018145">
    <property type="entry name" value="CagE_TrbE_VirB_cntrl_dom"/>
</dbReference>
<dbReference type="InterPro" id="IPR027417">
    <property type="entry name" value="P-loop_NTPase"/>
</dbReference>
<feature type="domain" description="CagE TrbE VirB component of type IV transporter system central" evidence="4">
    <location>
        <begin position="207"/>
        <end position="406"/>
    </location>
</feature>
<dbReference type="Proteomes" id="UP000194265">
    <property type="component" value="Chromosome"/>
</dbReference>
<dbReference type="PANTHER" id="PTHR30121">
    <property type="entry name" value="UNCHARACTERIZED PROTEIN YJGR-RELATED"/>
    <property type="match status" value="1"/>
</dbReference>
<keyword evidence="2" id="KW-0547">Nucleotide-binding</keyword>
<gene>
    <name evidence="6" type="ORF">CVIC8964_0663</name>
</gene>
<organism evidence="6 7">
    <name type="scientific">Campylobacter vicugnae</name>
    <dbReference type="NCBI Taxonomy" id="1660076"/>
    <lineage>
        <taxon>Bacteria</taxon>
        <taxon>Pseudomonadati</taxon>
        <taxon>Campylobacterota</taxon>
        <taxon>Epsilonproteobacteria</taxon>
        <taxon>Campylobacterales</taxon>
        <taxon>Campylobacteraceae</taxon>
        <taxon>Campylobacter</taxon>
    </lineage>
</organism>
<evidence type="ECO:0000259" key="4">
    <source>
        <dbReference type="Pfam" id="PF03135"/>
    </source>
</evidence>
<reference evidence="6 7" key="1">
    <citation type="journal article" date="2017" name="Genome Biol. Evol.">
        <title>Comparative Genomic Analysis Identifies a Campylobacter Clade Deficient in Selenium Metabolism.</title>
        <authorList>
            <person name="Miller W.G."/>
            <person name="Yee E."/>
            <person name="Lopes B.S."/>
            <person name="Chapman M.H."/>
            <person name="Huynh S."/>
            <person name="Bono J.L."/>
            <person name="Parker C.T."/>
            <person name="Strachan N.J.C."/>
            <person name="Forbes K.J."/>
        </authorList>
    </citation>
    <scope>NUCLEOTIDE SEQUENCE [LARGE SCALE GENOMIC DNA]</scope>
    <source>
        <strain evidence="6 7">RM8964</strain>
    </source>
</reference>
<dbReference type="PANTHER" id="PTHR30121:SF12">
    <property type="entry name" value="TYPE IV SECRETION SYSTEM PROTEIN CAGE"/>
    <property type="match status" value="1"/>
</dbReference>
<evidence type="ECO:0000256" key="3">
    <source>
        <dbReference type="ARBA" id="ARBA00022840"/>
    </source>
</evidence>
<dbReference type="Pfam" id="PF03135">
    <property type="entry name" value="CagE_TrbE_VirB"/>
    <property type="match status" value="1"/>
</dbReference>
<evidence type="ECO:0000313" key="6">
    <source>
        <dbReference type="EMBL" id="ARR02078.1"/>
    </source>
</evidence>
<sequence>MGTSIFTYLKEKIKNKQKEKNQNNCNQNSNALNNINKAVDSIIAIKEPEIYSMTKETNIACKLDDNYILTKDGNIATAVEIGGINYSSSDQNQELSYLQNRVMFFNNMKSDIEMNIIIKKTKIKFIEDKNDNSIAVRNIYANEIMQKWSDIEKDIFAIKYYLIISTVSKNITGALESLRQKATTEKDISSQNIKMNTIKDSVQDIFNKLSTFKPRHMSSDELINFYATYSNAQHTNLKYTHETLSDCYINSDVTFKKDYIEFYKNDGKTSYARYISIKSYETENISSAITSNMLNNKNEYMIYIHLKPYEKEKAIKKIKDTASFSQDIIRNELQVLLELVKADRENLIEVSYSVYLLANSLEELEEKTNDIKAILENQGLNIVRETLNQKALYFSLFPSRGNINARKKTLKTSNLSAIVNFENEIRGFNRNDWGNQAVTYFRHLNGTPYLFNFHWQEFGDRPSGHTMIMGGTGAGKTTLIQFLMCNLYKYNIDIFSMDKLRGMYNFANYTNGEYHDGDESFKLNPFSLKPTQDNLEFLKNWLCLMAQVKKDEHQAINEIAQTIERLYANKREEQVITLSNFIQSLPANNETNLKMKFKNYEKSIFNNEKDALNFEKQLSIVNMDNILNNPDVCALCAIYIFHKLKYQAKNSTDKRGFFCFIDEFKDYLNDEIMREKILEAILEVRKIGGVMCMGFQSLSLFKSTQKGSSFLDNIANYIIFPTNSQSELQEMKEVIGLTDNEISFLSNAGTNSRQVLLKMKLSNQSAILNIDLSRLGNHLKVFSSSSDNVALVKKLKQEYPNEWRQHYLNYKGQI</sequence>
<comment type="similarity">
    <text evidence="1">Belongs to the TrbE/VirB4 family.</text>
</comment>
<evidence type="ECO:0000259" key="5">
    <source>
        <dbReference type="Pfam" id="PF10412"/>
    </source>
</evidence>
<dbReference type="Gene3D" id="3.40.50.300">
    <property type="entry name" value="P-loop containing nucleotide triphosphate hydrolases"/>
    <property type="match status" value="1"/>
</dbReference>
<proteinExistence type="inferred from homology"/>
<evidence type="ECO:0000256" key="2">
    <source>
        <dbReference type="ARBA" id="ARBA00022741"/>
    </source>
</evidence>
<evidence type="ECO:0000313" key="7">
    <source>
        <dbReference type="Proteomes" id="UP000194265"/>
    </source>
</evidence>
<dbReference type="InterPro" id="IPR019476">
    <property type="entry name" value="T4SS_TraD_DNA-bd"/>
</dbReference>
<name>A0A1X9T0P1_9BACT</name>
<dbReference type="STRING" id="1660074.CVIC8964_0663"/>
<dbReference type="SUPFAM" id="SSF52540">
    <property type="entry name" value="P-loop containing nucleoside triphosphate hydrolases"/>
    <property type="match status" value="1"/>
</dbReference>
<dbReference type="Pfam" id="PF10412">
    <property type="entry name" value="TrwB_AAD_bind"/>
    <property type="match status" value="1"/>
</dbReference>
<dbReference type="RefSeq" id="WP_192940512.1">
    <property type="nucleotide sequence ID" value="NZ_CP018791.1"/>
</dbReference>